<dbReference type="RefSeq" id="YP_010772486.1">
    <property type="nucleotide sequence ID" value="NC_074644.1"/>
</dbReference>
<dbReference type="Proteomes" id="UP001162252">
    <property type="component" value="Segment"/>
</dbReference>
<dbReference type="GeneID" id="80402199"/>
<protein>
    <submittedName>
        <fullName evidence="2">Phosphoadenosine phosphosulfate reductase</fullName>
    </submittedName>
</protein>
<accession>A0AA35G9R5</accession>
<evidence type="ECO:0000259" key="1">
    <source>
        <dbReference type="Pfam" id="PF01507"/>
    </source>
</evidence>
<organism evidence="2 3">
    <name type="scientific">Lokiarchaeia virus VerdaV1</name>
    <dbReference type="NCBI Taxonomy" id="3070170"/>
    <lineage>
        <taxon>Viruses</taxon>
        <taxon>Duplodnaviria</taxon>
        <taxon>Heunggongvirae</taxon>
        <taxon>Uroviricota</taxon>
        <taxon>Caudoviricetes</taxon>
        <taxon>Verdandiviridae</taxon>
        <taxon>Dolusvirus</taxon>
        <taxon>Dolusvirus shimokitaense</taxon>
    </lineage>
</organism>
<evidence type="ECO:0000313" key="2">
    <source>
        <dbReference type="EMBL" id="BDI54890.1"/>
    </source>
</evidence>
<dbReference type="GO" id="GO:0003824">
    <property type="term" value="F:catalytic activity"/>
    <property type="evidence" value="ECO:0007669"/>
    <property type="project" value="InterPro"/>
</dbReference>
<sequence length="204" mass="24683">MNVLSYSGGADSTAALLYCTLNDIPYREIIYVEDWFPYPGNEMNQYFEYIENEFNFRITTLPCDRALWLNKNKGIHPRLPYPYCCRIKSQIFAYYLKKKYGRQGITIIMGIRKKESGKRKKYLEKGKWFWNKRFSVNYDYYYPVFKFIDSKHYCNIHGIKINPLYDTYGLRRLGCFKCYKTGDFRWKPKDEQQTYLTKYLEVDP</sequence>
<name>A0AA35G9R5_9CAUD</name>
<proteinExistence type="predicted"/>
<dbReference type="EMBL" id="LC711077">
    <property type="protein sequence ID" value="BDI54890.1"/>
    <property type="molecule type" value="Genomic_DNA"/>
</dbReference>
<dbReference type="KEGG" id="vg:80402199"/>
<keyword evidence="3" id="KW-1185">Reference proteome</keyword>
<dbReference type="Gene3D" id="3.40.50.620">
    <property type="entry name" value="HUPs"/>
    <property type="match status" value="1"/>
</dbReference>
<feature type="domain" description="Phosphoadenosine phosphosulphate reductase" evidence="1">
    <location>
        <begin position="3"/>
        <end position="179"/>
    </location>
</feature>
<dbReference type="Pfam" id="PF01507">
    <property type="entry name" value="PAPS_reduct"/>
    <property type="match status" value="1"/>
</dbReference>
<dbReference type="InterPro" id="IPR014729">
    <property type="entry name" value="Rossmann-like_a/b/a_fold"/>
</dbReference>
<evidence type="ECO:0000313" key="3">
    <source>
        <dbReference type="Proteomes" id="UP001162252"/>
    </source>
</evidence>
<dbReference type="InterPro" id="IPR002500">
    <property type="entry name" value="PAPS_reduct_dom"/>
</dbReference>
<reference evidence="2 3" key="1">
    <citation type="journal article" date="2022" name="Nat. Microbiol.">
        <title>Three families of Asgard archaeal viruses identified in metagenome-assembled genomes.</title>
        <authorList>
            <person name="Medvedeva S."/>
            <person name="Sun J."/>
            <person name="Yutin N."/>
            <person name="Koonin E.V."/>
            <person name="Nunoura T."/>
            <person name="Rinke C."/>
            <person name="Krupovic M."/>
        </authorList>
    </citation>
    <scope>NUCLEOTIDE SEQUENCE [LARGE SCALE GENOMIC DNA]</scope>
    <source>
        <strain evidence="2">VerdaV1</strain>
    </source>
</reference>
<dbReference type="SUPFAM" id="SSF52402">
    <property type="entry name" value="Adenine nucleotide alpha hydrolases-like"/>
    <property type="match status" value="1"/>
</dbReference>